<feature type="domain" description="UspA" evidence="3">
    <location>
        <begin position="1"/>
        <end position="144"/>
    </location>
</feature>
<evidence type="ECO:0000313" key="5">
    <source>
        <dbReference type="Proteomes" id="UP000596827"/>
    </source>
</evidence>
<comment type="subcellular location">
    <subcellularLocation>
        <location evidence="2">Cytoplasm</location>
    </subcellularLocation>
</comment>
<dbReference type="CDD" id="cd00293">
    <property type="entry name" value="USP-like"/>
    <property type="match status" value="1"/>
</dbReference>
<sequence>MYQHILVPLDGSRTASLALGKAAALAKVFKSKVTLATVVDTHAFAHAGAELTIGHREYIAAANANADNMLAQAAADLAKEGVDAATKRVDVHAPHEGIITAANEAGADLIVMGSHGRHGMQKLLLGSVAQRVLTHTTLPVLVVRGE</sequence>
<dbReference type="RefSeq" id="WP_187083373.1">
    <property type="nucleotide sequence ID" value="NZ_JACORU010000008.1"/>
</dbReference>
<protein>
    <recommendedName>
        <fullName evidence="2">Universal stress protein</fullName>
    </recommendedName>
</protein>
<reference evidence="4" key="1">
    <citation type="submission" date="2020-08" db="EMBL/GenBank/DDBJ databases">
        <title>Ramlibacter sp. GTP1 16S ribosomal RNA gene genome sequencing and assembly.</title>
        <authorList>
            <person name="Kang M."/>
        </authorList>
    </citation>
    <scope>NUCLEOTIDE SEQUENCE</scope>
    <source>
        <strain evidence="4">GTP1</strain>
    </source>
</reference>
<comment type="similarity">
    <text evidence="1 2">Belongs to the universal stress protein A family.</text>
</comment>
<dbReference type="InterPro" id="IPR006015">
    <property type="entry name" value="Universal_stress_UspA"/>
</dbReference>
<keyword evidence="2" id="KW-0963">Cytoplasm</keyword>
<dbReference type="AlphaFoldDB" id="A0A923S3W6"/>
<dbReference type="Proteomes" id="UP000596827">
    <property type="component" value="Unassembled WGS sequence"/>
</dbReference>
<evidence type="ECO:0000313" key="4">
    <source>
        <dbReference type="EMBL" id="MBC5766880.1"/>
    </source>
</evidence>
<dbReference type="InterPro" id="IPR006016">
    <property type="entry name" value="UspA"/>
</dbReference>
<name>A0A923S3W6_9BURK</name>
<dbReference type="PRINTS" id="PR01438">
    <property type="entry name" value="UNVRSLSTRESS"/>
</dbReference>
<dbReference type="GO" id="GO:0005737">
    <property type="term" value="C:cytoplasm"/>
    <property type="evidence" value="ECO:0007669"/>
    <property type="project" value="UniProtKB-SubCell"/>
</dbReference>
<organism evidence="4 5">
    <name type="scientific">Ramlibacter albus</name>
    <dbReference type="NCBI Taxonomy" id="2079448"/>
    <lineage>
        <taxon>Bacteria</taxon>
        <taxon>Pseudomonadati</taxon>
        <taxon>Pseudomonadota</taxon>
        <taxon>Betaproteobacteria</taxon>
        <taxon>Burkholderiales</taxon>
        <taxon>Comamonadaceae</taxon>
        <taxon>Ramlibacter</taxon>
    </lineage>
</organism>
<dbReference type="Pfam" id="PF00582">
    <property type="entry name" value="Usp"/>
    <property type="match status" value="1"/>
</dbReference>
<dbReference type="Gene3D" id="3.40.50.620">
    <property type="entry name" value="HUPs"/>
    <property type="match status" value="1"/>
</dbReference>
<dbReference type="PANTHER" id="PTHR46268:SF15">
    <property type="entry name" value="UNIVERSAL STRESS PROTEIN HP_0031"/>
    <property type="match status" value="1"/>
</dbReference>
<evidence type="ECO:0000256" key="1">
    <source>
        <dbReference type="ARBA" id="ARBA00008791"/>
    </source>
</evidence>
<dbReference type="InterPro" id="IPR014729">
    <property type="entry name" value="Rossmann-like_a/b/a_fold"/>
</dbReference>
<dbReference type="EMBL" id="JACORU010000008">
    <property type="protein sequence ID" value="MBC5766880.1"/>
    <property type="molecule type" value="Genomic_DNA"/>
</dbReference>
<evidence type="ECO:0000256" key="2">
    <source>
        <dbReference type="PIRNR" id="PIRNR006276"/>
    </source>
</evidence>
<proteinExistence type="inferred from homology"/>
<evidence type="ECO:0000259" key="3">
    <source>
        <dbReference type="Pfam" id="PF00582"/>
    </source>
</evidence>
<dbReference type="SUPFAM" id="SSF52402">
    <property type="entry name" value="Adenine nucleotide alpha hydrolases-like"/>
    <property type="match status" value="1"/>
</dbReference>
<comment type="caution">
    <text evidence="4">The sequence shown here is derived from an EMBL/GenBank/DDBJ whole genome shotgun (WGS) entry which is preliminary data.</text>
</comment>
<gene>
    <name evidence="4" type="ORF">H8R02_20610</name>
</gene>
<accession>A0A923S3W6</accession>
<dbReference type="PIRSF" id="PIRSF006276">
    <property type="entry name" value="UspA"/>
    <property type="match status" value="1"/>
</dbReference>
<dbReference type="PANTHER" id="PTHR46268">
    <property type="entry name" value="STRESS RESPONSE PROTEIN NHAX"/>
    <property type="match status" value="1"/>
</dbReference>
<keyword evidence="5" id="KW-1185">Reference proteome</keyword>